<name>A0AAD7NXU8_9AGAR</name>
<organism evidence="1 2">
    <name type="scientific">Mycena metata</name>
    <dbReference type="NCBI Taxonomy" id="1033252"/>
    <lineage>
        <taxon>Eukaryota</taxon>
        <taxon>Fungi</taxon>
        <taxon>Dikarya</taxon>
        <taxon>Basidiomycota</taxon>
        <taxon>Agaricomycotina</taxon>
        <taxon>Agaricomycetes</taxon>
        <taxon>Agaricomycetidae</taxon>
        <taxon>Agaricales</taxon>
        <taxon>Marasmiineae</taxon>
        <taxon>Mycenaceae</taxon>
        <taxon>Mycena</taxon>
    </lineage>
</organism>
<keyword evidence="2" id="KW-1185">Reference proteome</keyword>
<dbReference type="Proteomes" id="UP001215598">
    <property type="component" value="Unassembled WGS sequence"/>
</dbReference>
<proteinExistence type="predicted"/>
<evidence type="ECO:0000313" key="1">
    <source>
        <dbReference type="EMBL" id="KAJ7779713.1"/>
    </source>
</evidence>
<evidence type="ECO:0000313" key="2">
    <source>
        <dbReference type="Proteomes" id="UP001215598"/>
    </source>
</evidence>
<gene>
    <name evidence="1" type="ORF">B0H16DRAFT_1448157</name>
</gene>
<dbReference type="AlphaFoldDB" id="A0AAD7NXU8"/>
<comment type="caution">
    <text evidence="1">The sequence shown here is derived from an EMBL/GenBank/DDBJ whole genome shotgun (WGS) entry which is preliminary data.</text>
</comment>
<dbReference type="EMBL" id="JARKIB010000005">
    <property type="protein sequence ID" value="KAJ7779713.1"/>
    <property type="molecule type" value="Genomic_DNA"/>
</dbReference>
<sequence length="184" mass="21363">MSSAYDTIGTDEERLKLAILAISHAKLQKKAQNWQLERHRVSSNPNELCTIQPLKPLVKLSLLHIKRPSKFVAPYDIKKNQRRDREAKLGHKYNERWWGIRMQHRSSASIIVEVLLGNSTRSGSWTNGTIYQISSYPNPECLLLDKNMDHAVLTFFPRVDPHDEDLSHWRIMALCNTNNESFKE</sequence>
<protein>
    <submittedName>
        <fullName evidence="1">Uncharacterized protein</fullName>
    </submittedName>
</protein>
<reference evidence="1" key="1">
    <citation type="submission" date="2023-03" db="EMBL/GenBank/DDBJ databases">
        <title>Massive genome expansion in bonnet fungi (Mycena s.s.) driven by repeated elements and novel gene families across ecological guilds.</title>
        <authorList>
            <consortium name="Lawrence Berkeley National Laboratory"/>
            <person name="Harder C.B."/>
            <person name="Miyauchi S."/>
            <person name="Viragh M."/>
            <person name="Kuo A."/>
            <person name="Thoen E."/>
            <person name="Andreopoulos B."/>
            <person name="Lu D."/>
            <person name="Skrede I."/>
            <person name="Drula E."/>
            <person name="Henrissat B."/>
            <person name="Morin E."/>
            <person name="Kohler A."/>
            <person name="Barry K."/>
            <person name="LaButti K."/>
            <person name="Morin E."/>
            <person name="Salamov A."/>
            <person name="Lipzen A."/>
            <person name="Mereny Z."/>
            <person name="Hegedus B."/>
            <person name="Baldrian P."/>
            <person name="Stursova M."/>
            <person name="Weitz H."/>
            <person name="Taylor A."/>
            <person name="Grigoriev I.V."/>
            <person name="Nagy L.G."/>
            <person name="Martin F."/>
            <person name="Kauserud H."/>
        </authorList>
    </citation>
    <scope>NUCLEOTIDE SEQUENCE</scope>
    <source>
        <strain evidence="1">CBHHK182m</strain>
    </source>
</reference>
<accession>A0AAD7NXU8</accession>